<dbReference type="EMBL" id="PUAP01000002">
    <property type="protein sequence ID" value="PQF25809.1"/>
    <property type="molecule type" value="Genomic_DNA"/>
</dbReference>
<reference evidence="2 3" key="1">
    <citation type="journal article" date="2018" name="Pathog. Dis.">
        <title>Whole-genome sequencing based characterization of antimicrobial resistance in Enterococcus.</title>
        <authorList>
            <person name="Tyson G."/>
        </authorList>
    </citation>
    <scope>NUCLEOTIDE SEQUENCE [LARGE SCALE GENOMIC DNA]</scope>
    <source>
        <strain evidence="2 3">CVM N55263</strain>
    </source>
</reference>
<dbReference type="Proteomes" id="UP000237934">
    <property type="component" value="Unassembled WGS sequence"/>
</dbReference>
<keyword evidence="1" id="KW-1133">Transmembrane helix</keyword>
<comment type="caution">
    <text evidence="2">The sequence shown here is derived from an EMBL/GenBank/DDBJ whole genome shotgun (WGS) entry which is preliminary data.</text>
</comment>
<evidence type="ECO:0008006" key="4">
    <source>
        <dbReference type="Google" id="ProtNLM"/>
    </source>
</evidence>
<dbReference type="AlphaFoldDB" id="A0A2S7RZT5"/>
<evidence type="ECO:0000313" key="2">
    <source>
        <dbReference type="EMBL" id="PQF25809.1"/>
    </source>
</evidence>
<gene>
    <name evidence="2" type="ORF">CUS89_00405</name>
</gene>
<keyword evidence="1" id="KW-0812">Transmembrane</keyword>
<protein>
    <recommendedName>
        <fullName evidence="4">Lipoprotein</fullName>
    </recommendedName>
</protein>
<feature type="transmembrane region" description="Helical" evidence="1">
    <location>
        <begin position="39"/>
        <end position="55"/>
    </location>
</feature>
<feature type="transmembrane region" description="Helical" evidence="1">
    <location>
        <begin position="7"/>
        <end position="27"/>
    </location>
</feature>
<evidence type="ECO:0000256" key="1">
    <source>
        <dbReference type="SAM" id="Phobius"/>
    </source>
</evidence>
<accession>A0A2S7RZT5</accession>
<feature type="transmembrane region" description="Helical" evidence="1">
    <location>
        <begin position="62"/>
        <end position="81"/>
    </location>
</feature>
<name>A0A2S7RZT5_ENTMU</name>
<evidence type="ECO:0000313" key="3">
    <source>
        <dbReference type="Proteomes" id="UP000237934"/>
    </source>
</evidence>
<organism evidence="2 3">
    <name type="scientific">Enterococcus mundtii</name>
    <dbReference type="NCBI Taxonomy" id="53346"/>
    <lineage>
        <taxon>Bacteria</taxon>
        <taxon>Bacillati</taxon>
        <taxon>Bacillota</taxon>
        <taxon>Bacilli</taxon>
        <taxon>Lactobacillales</taxon>
        <taxon>Enterococcaceae</taxon>
        <taxon>Enterococcus</taxon>
    </lineage>
</organism>
<dbReference type="PROSITE" id="PS51257">
    <property type="entry name" value="PROKAR_LIPOPROTEIN"/>
    <property type="match status" value="1"/>
</dbReference>
<keyword evidence="1" id="KW-0472">Membrane</keyword>
<proteinExistence type="predicted"/>
<sequence>MIQNKKYWILSFVLLILSCLLARHYFLSYTQYPIEHQRIIIYGCWILSGFSLFFCRAVSNKFLKRIVIGINIFCIYGWWFIF</sequence>